<feature type="chain" id="PRO_5041393424" description="Secreted protein" evidence="2">
    <location>
        <begin position="30"/>
        <end position="196"/>
    </location>
</feature>
<gene>
    <name evidence="3" type="ORF">KCV87_02915</name>
</gene>
<evidence type="ECO:0008006" key="5">
    <source>
        <dbReference type="Google" id="ProtNLM"/>
    </source>
</evidence>
<accession>A0AA45R4Y2</accession>
<reference evidence="3" key="1">
    <citation type="submission" date="2021-04" db="EMBL/GenBank/DDBJ databases">
        <title>Genomic sequence of Actinosynnema pretiosum subsp. pretiosum ATCC 31280 (C-14919).</title>
        <authorList>
            <person name="Bai L."/>
            <person name="Wang X."/>
            <person name="Xiao Y."/>
        </authorList>
    </citation>
    <scope>NUCLEOTIDE SEQUENCE</scope>
    <source>
        <strain evidence="3">ATCC 31280</strain>
    </source>
</reference>
<keyword evidence="2" id="KW-0732">Signal</keyword>
<feature type="signal peptide" evidence="2">
    <location>
        <begin position="1"/>
        <end position="29"/>
    </location>
</feature>
<protein>
    <recommendedName>
        <fullName evidence="5">Secreted protein</fullName>
    </recommendedName>
</protein>
<evidence type="ECO:0000256" key="2">
    <source>
        <dbReference type="SAM" id="SignalP"/>
    </source>
</evidence>
<evidence type="ECO:0000313" key="3">
    <source>
        <dbReference type="EMBL" id="QUF05088.1"/>
    </source>
</evidence>
<sequence>MSRFPSTTAMASTLAAVGLLAAMPVTASAAEASSSAQSSAQIVVIDAYTEKIKESGGVAFTCPTNQVLIGRAHGGDENGTTTYYCALILIDSQIATVSAPTWSGFQKESNSLFSAATDQVLVGRQHSGDENGSTRYATAQLSVAGRAVTLTGRRWTDPQKESSSSSKAGELEVMVGRQHSGDENGQTRYEYARLVG</sequence>
<evidence type="ECO:0000256" key="1">
    <source>
        <dbReference type="SAM" id="MobiDB-lite"/>
    </source>
</evidence>
<dbReference type="Proteomes" id="UP000677152">
    <property type="component" value="Chromosome"/>
</dbReference>
<organism evidence="3 4">
    <name type="scientific">Actinosynnema pretiosum subsp. pretiosum</name>
    <dbReference type="NCBI Taxonomy" id="103721"/>
    <lineage>
        <taxon>Bacteria</taxon>
        <taxon>Bacillati</taxon>
        <taxon>Actinomycetota</taxon>
        <taxon>Actinomycetes</taxon>
        <taxon>Pseudonocardiales</taxon>
        <taxon>Pseudonocardiaceae</taxon>
        <taxon>Actinosynnema</taxon>
    </lineage>
</organism>
<feature type="region of interest" description="Disordered" evidence="1">
    <location>
        <begin position="152"/>
        <end position="171"/>
    </location>
</feature>
<dbReference type="EMBL" id="CP073249">
    <property type="protein sequence ID" value="QUF05088.1"/>
    <property type="molecule type" value="Genomic_DNA"/>
</dbReference>
<name>A0AA45R4Y2_9PSEU</name>
<dbReference type="AlphaFoldDB" id="A0AA45R4Y2"/>
<proteinExistence type="predicted"/>
<evidence type="ECO:0000313" key="4">
    <source>
        <dbReference type="Proteomes" id="UP000677152"/>
    </source>
</evidence>